<dbReference type="GO" id="GO:0008168">
    <property type="term" value="F:methyltransferase activity"/>
    <property type="evidence" value="ECO:0007669"/>
    <property type="project" value="UniProtKB-KW"/>
</dbReference>
<dbReference type="InterPro" id="IPR006764">
    <property type="entry name" value="SAM_dep_MeTrfase_SAV2177_type"/>
</dbReference>
<evidence type="ECO:0000313" key="3">
    <source>
        <dbReference type="Proteomes" id="UP001596203"/>
    </source>
</evidence>
<evidence type="ECO:0000256" key="1">
    <source>
        <dbReference type="SAM" id="MobiDB-lite"/>
    </source>
</evidence>
<dbReference type="RefSeq" id="WP_377423473.1">
    <property type="nucleotide sequence ID" value="NZ_JBHSPR010000013.1"/>
</dbReference>
<keyword evidence="2" id="KW-0489">Methyltransferase</keyword>
<dbReference type="SUPFAM" id="SSF53335">
    <property type="entry name" value="S-adenosyl-L-methionine-dependent methyltransferases"/>
    <property type="match status" value="1"/>
</dbReference>
<protein>
    <submittedName>
        <fullName evidence="2">SAM-dependent methyltransferase</fullName>
        <ecNumber evidence="2">2.1.1.-</ecNumber>
    </submittedName>
</protein>
<gene>
    <name evidence="2" type="ORF">ACFP2T_18845</name>
</gene>
<name>A0ABW1K9F1_9ACTN</name>
<proteinExistence type="predicted"/>
<accession>A0ABW1K9F1</accession>
<sequence>MTEETDPSTEERTAGPRIDSTVPQTARVWNYWLGGKDNYAVDRALGDEIAAAYPIIVDIARADRAVLNRAVRYLAGEAGVTQFLDVGTGLPTTNNTHEVAQAAAPAARIVYVDYDPLVLVHARALLTSGPEGATDYVEADLRDTETILREAGRTLDLTRPVALMLSGILAHLPTVDEARSIVRRLMDSLAVGSHLVVVDGTDTNQELNDVMRIWNESANPPYAMRSPEEIASYFDGLELVEPGLVDVTRWRPDPDPSGPPRPLDNLVGVGRKPARL</sequence>
<keyword evidence="2" id="KW-0808">Transferase</keyword>
<dbReference type="Gene3D" id="3.40.50.150">
    <property type="entry name" value="Vaccinia Virus protein VP39"/>
    <property type="match status" value="1"/>
</dbReference>
<evidence type="ECO:0000313" key="2">
    <source>
        <dbReference type="EMBL" id="MFC6018254.1"/>
    </source>
</evidence>
<dbReference type="Pfam" id="PF04672">
    <property type="entry name" value="Methyltransf_19"/>
    <property type="match status" value="1"/>
</dbReference>
<keyword evidence="3" id="KW-1185">Reference proteome</keyword>
<dbReference type="GO" id="GO:0032259">
    <property type="term" value="P:methylation"/>
    <property type="evidence" value="ECO:0007669"/>
    <property type="project" value="UniProtKB-KW"/>
</dbReference>
<comment type="caution">
    <text evidence="2">The sequence shown here is derived from an EMBL/GenBank/DDBJ whole genome shotgun (WGS) entry which is preliminary data.</text>
</comment>
<dbReference type="PIRSF" id="PIRSF017393">
    <property type="entry name" value="MTase_SAV2177"/>
    <property type="match status" value="1"/>
</dbReference>
<organism evidence="2 3">
    <name type="scientific">Plantactinospora solaniradicis</name>
    <dbReference type="NCBI Taxonomy" id="1723736"/>
    <lineage>
        <taxon>Bacteria</taxon>
        <taxon>Bacillati</taxon>
        <taxon>Actinomycetota</taxon>
        <taxon>Actinomycetes</taxon>
        <taxon>Micromonosporales</taxon>
        <taxon>Micromonosporaceae</taxon>
        <taxon>Plantactinospora</taxon>
    </lineage>
</organism>
<dbReference type="EC" id="2.1.1.-" evidence="2"/>
<reference evidence="3" key="1">
    <citation type="journal article" date="2019" name="Int. J. Syst. Evol. Microbiol.">
        <title>The Global Catalogue of Microorganisms (GCM) 10K type strain sequencing project: providing services to taxonomists for standard genome sequencing and annotation.</title>
        <authorList>
            <consortium name="The Broad Institute Genomics Platform"/>
            <consortium name="The Broad Institute Genome Sequencing Center for Infectious Disease"/>
            <person name="Wu L."/>
            <person name="Ma J."/>
        </authorList>
    </citation>
    <scope>NUCLEOTIDE SEQUENCE [LARGE SCALE GENOMIC DNA]</scope>
    <source>
        <strain evidence="3">ZS-35-S2</strain>
    </source>
</reference>
<feature type="region of interest" description="Disordered" evidence="1">
    <location>
        <begin position="249"/>
        <end position="276"/>
    </location>
</feature>
<dbReference type="EMBL" id="JBHSPR010000013">
    <property type="protein sequence ID" value="MFC6018254.1"/>
    <property type="molecule type" value="Genomic_DNA"/>
</dbReference>
<dbReference type="Proteomes" id="UP001596203">
    <property type="component" value="Unassembled WGS sequence"/>
</dbReference>
<dbReference type="InterPro" id="IPR029063">
    <property type="entry name" value="SAM-dependent_MTases_sf"/>
</dbReference>